<feature type="domain" description="Pyrrolo-quinoline quinone repeat" evidence="3">
    <location>
        <begin position="631"/>
        <end position="761"/>
    </location>
</feature>
<dbReference type="Pfam" id="PF13360">
    <property type="entry name" value="PQQ_2"/>
    <property type="match status" value="2"/>
</dbReference>
<evidence type="ECO:0000259" key="3">
    <source>
        <dbReference type="Pfam" id="PF13360"/>
    </source>
</evidence>
<keyword evidence="5" id="KW-1185">Reference proteome</keyword>
<dbReference type="InterPro" id="IPR018391">
    <property type="entry name" value="PQQ_b-propeller_rpt"/>
</dbReference>
<organism evidence="4 5">
    <name type="scientific">Botrimarina mediterranea</name>
    <dbReference type="NCBI Taxonomy" id="2528022"/>
    <lineage>
        <taxon>Bacteria</taxon>
        <taxon>Pseudomonadati</taxon>
        <taxon>Planctomycetota</taxon>
        <taxon>Planctomycetia</taxon>
        <taxon>Pirellulales</taxon>
        <taxon>Lacipirellulaceae</taxon>
        <taxon>Botrimarina</taxon>
    </lineage>
</organism>
<accession>A0A518KAN3</accession>
<evidence type="ECO:0000313" key="5">
    <source>
        <dbReference type="Proteomes" id="UP000316426"/>
    </source>
</evidence>
<proteinExistence type="predicted"/>
<dbReference type="SUPFAM" id="SSF50998">
    <property type="entry name" value="Quinoprotein alcohol dehydrogenase-like"/>
    <property type="match status" value="1"/>
</dbReference>
<dbReference type="RefSeq" id="WP_145113623.1">
    <property type="nucleotide sequence ID" value="NZ_CP036349.1"/>
</dbReference>
<dbReference type="InterPro" id="IPR002372">
    <property type="entry name" value="PQQ_rpt_dom"/>
</dbReference>
<evidence type="ECO:0000313" key="4">
    <source>
        <dbReference type="EMBL" id="QDV74853.1"/>
    </source>
</evidence>
<reference evidence="4 5" key="1">
    <citation type="submission" date="2019-02" db="EMBL/GenBank/DDBJ databases">
        <title>Deep-cultivation of Planctomycetes and their phenomic and genomic characterization uncovers novel biology.</title>
        <authorList>
            <person name="Wiegand S."/>
            <person name="Jogler M."/>
            <person name="Boedeker C."/>
            <person name="Pinto D."/>
            <person name="Vollmers J."/>
            <person name="Rivas-Marin E."/>
            <person name="Kohn T."/>
            <person name="Peeters S.H."/>
            <person name="Heuer A."/>
            <person name="Rast P."/>
            <person name="Oberbeckmann S."/>
            <person name="Bunk B."/>
            <person name="Jeske O."/>
            <person name="Meyerdierks A."/>
            <person name="Storesund J.E."/>
            <person name="Kallscheuer N."/>
            <person name="Luecker S."/>
            <person name="Lage O.M."/>
            <person name="Pohl T."/>
            <person name="Merkel B.J."/>
            <person name="Hornburger P."/>
            <person name="Mueller R.-W."/>
            <person name="Bruemmer F."/>
            <person name="Labrenz M."/>
            <person name="Spormann A.M."/>
            <person name="Op den Camp H."/>
            <person name="Overmann J."/>
            <person name="Amann R."/>
            <person name="Jetten M.S.M."/>
            <person name="Mascher T."/>
            <person name="Medema M.H."/>
            <person name="Devos D.P."/>
            <person name="Kaster A.-K."/>
            <person name="Ovreas L."/>
            <person name="Rohde M."/>
            <person name="Galperin M.Y."/>
            <person name="Jogler C."/>
        </authorList>
    </citation>
    <scope>NUCLEOTIDE SEQUENCE [LARGE SCALE GENOMIC DNA]</scope>
    <source>
        <strain evidence="4 5">Spa11</strain>
    </source>
</reference>
<dbReference type="Proteomes" id="UP000316426">
    <property type="component" value="Chromosome"/>
</dbReference>
<feature type="domain" description="Pyrrolo-quinoline quinone repeat" evidence="3">
    <location>
        <begin position="532"/>
        <end position="629"/>
    </location>
</feature>
<gene>
    <name evidence="4" type="ORF">Spa11_30620</name>
</gene>
<dbReference type="InterPro" id="IPR015943">
    <property type="entry name" value="WD40/YVTN_repeat-like_dom_sf"/>
</dbReference>
<sequence precursor="true">MPPRPRADRRTALLALAVWVSAGALAGAEEPDFGPPRLLREAPEQPANALLMSAALTPFEPHGVSSRVRRTLLQYEALAADGAWDEAIALVERLQTEAGAELTSVPSGEAPLEDADGHERFVSIAERCQRLLSSLPPEGLAAYRARVDRSARERLDGATARLDAAELEKLVREFQASEPAADALLALGELALERGDYAASRRWHTRLHPLLSDPYGRPAATSLVLLDPSADPAQLAEAWRDGERPERMPLAPADDGLLALALSRLALTSIREGDLRRAAAETRLLRALATDAEGRIAGRIQPLAPALEALIEARRSSAMTSARWGELVWAWADPVEIEQEEPAPEAVRRRNVIQLNAFGQLIAAPESGGEGDVPTPTLNAMVHGTAAYFVEAGQLRRLDLATGEKHRQSVPGVSNPLRRGPQPAPGDIANAEAIMRRLAAANGARPLVLGARGGARPAAAGLSQVDPEITIAGDTLYVRIADTQWPARTRQAAFPSREEIVAIPLEGEVETPVRFEPPSDDAPADAQGPAAQALGFQFVSTPTVVGDRLYVAVARPGARTEIAGVCYSATSGRRLWTTPLGSGDSSQRLIGANASPPVVAGDTLYLATNLGAVAALDAATGRVRWIARYPREGQPMTRFTAEPPQQSTRCVVAGDQVIAAPSDSSRLLAWDTATGAPLWDADRPRDAALVGVVRSKAGSAVVLAGRQLASYDTLTGQRRMLWPESPRSGLRGVGEAAIVGDEVFWPTREAIFAIDPITGGLTRSPIDLSPVGGAGANITATDYGLLVCGPQRLRLLARAEVVAPPEPPEPVSRLRGAEPAELAQQ</sequence>
<dbReference type="AlphaFoldDB" id="A0A518KAN3"/>
<evidence type="ECO:0000256" key="2">
    <source>
        <dbReference type="SAM" id="SignalP"/>
    </source>
</evidence>
<dbReference type="InterPro" id="IPR011047">
    <property type="entry name" value="Quinoprotein_ADH-like_sf"/>
</dbReference>
<feature type="region of interest" description="Disordered" evidence="1">
    <location>
        <begin position="804"/>
        <end position="825"/>
    </location>
</feature>
<feature type="chain" id="PRO_5021902818" evidence="2">
    <location>
        <begin position="27"/>
        <end position="825"/>
    </location>
</feature>
<dbReference type="PANTHER" id="PTHR34512:SF30">
    <property type="entry name" value="OUTER MEMBRANE PROTEIN ASSEMBLY FACTOR BAMB"/>
    <property type="match status" value="1"/>
</dbReference>
<dbReference type="SMART" id="SM00564">
    <property type="entry name" value="PQQ"/>
    <property type="match status" value="2"/>
</dbReference>
<keyword evidence="2" id="KW-0732">Signal</keyword>
<feature type="signal peptide" evidence="2">
    <location>
        <begin position="1"/>
        <end position="26"/>
    </location>
</feature>
<name>A0A518KAN3_9BACT</name>
<dbReference type="KEGG" id="bmei:Spa11_30620"/>
<dbReference type="EMBL" id="CP036349">
    <property type="protein sequence ID" value="QDV74853.1"/>
    <property type="molecule type" value="Genomic_DNA"/>
</dbReference>
<protein>
    <submittedName>
        <fullName evidence="4">Outer membrane biogenesis protein BamB</fullName>
    </submittedName>
</protein>
<dbReference type="Gene3D" id="2.130.10.10">
    <property type="entry name" value="YVTN repeat-like/Quinoprotein amine dehydrogenase"/>
    <property type="match status" value="1"/>
</dbReference>
<dbReference type="PANTHER" id="PTHR34512">
    <property type="entry name" value="CELL SURFACE PROTEIN"/>
    <property type="match status" value="1"/>
</dbReference>
<evidence type="ECO:0000256" key="1">
    <source>
        <dbReference type="SAM" id="MobiDB-lite"/>
    </source>
</evidence>